<dbReference type="GeneID" id="89925893"/>
<feature type="compositionally biased region" description="Low complexity" evidence="1">
    <location>
        <begin position="183"/>
        <end position="195"/>
    </location>
</feature>
<dbReference type="RefSeq" id="XP_064660431.1">
    <property type="nucleotide sequence ID" value="XM_064801801.1"/>
</dbReference>
<keyword evidence="3" id="KW-1185">Reference proteome</keyword>
<dbReference type="EMBL" id="JAVRRT010000006">
    <property type="protein sequence ID" value="KAK5171403.1"/>
    <property type="molecule type" value="Genomic_DNA"/>
</dbReference>
<evidence type="ECO:0000313" key="3">
    <source>
        <dbReference type="Proteomes" id="UP001337655"/>
    </source>
</evidence>
<evidence type="ECO:0000256" key="1">
    <source>
        <dbReference type="SAM" id="MobiDB-lite"/>
    </source>
</evidence>
<name>A0AAV9PH90_9PEZI</name>
<protein>
    <submittedName>
        <fullName evidence="2">Uncharacterized protein</fullName>
    </submittedName>
</protein>
<comment type="caution">
    <text evidence="2">The sequence shown here is derived from an EMBL/GenBank/DDBJ whole genome shotgun (WGS) entry which is preliminary data.</text>
</comment>
<gene>
    <name evidence="2" type="ORF">LTR77_004547</name>
</gene>
<feature type="region of interest" description="Disordered" evidence="1">
    <location>
        <begin position="131"/>
        <end position="152"/>
    </location>
</feature>
<feature type="region of interest" description="Disordered" evidence="1">
    <location>
        <begin position="180"/>
        <end position="243"/>
    </location>
</feature>
<reference evidence="2 3" key="1">
    <citation type="submission" date="2023-08" db="EMBL/GenBank/DDBJ databases">
        <title>Black Yeasts Isolated from many extreme environments.</title>
        <authorList>
            <person name="Coleine C."/>
            <person name="Stajich J.E."/>
            <person name="Selbmann L."/>
        </authorList>
    </citation>
    <scope>NUCLEOTIDE SEQUENCE [LARGE SCALE GENOMIC DNA]</scope>
    <source>
        <strain evidence="2 3">CCFEE 5935</strain>
    </source>
</reference>
<organism evidence="2 3">
    <name type="scientific">Saxophila tyrrhenica</name>
    <dbReference type="NCBI Taxonomy" id="1690608"/>
    <lineage>
        <taxon>Eukaryota</taxon>
        <taxon>Fungi</taxon>
        <taxon>Dikarya</taxon>
        <taxon>Ascomycota</taxon>
        <taxon>Pezizomycotina</taxon>
        <taxon>Dothideomycetes</taxon>
        <taxon>Dothideomycetidae</taxon>
        <taxon>Mycosphaerellales</taxon>
        <taxon>Extremaceae</taxon>
        <taxon>Saxophila</taxon>
    </lineage>
</organism>
<feature type="region of interest" description="Disordered" evidence="1">
    <location>
        <begin position="347"/>
        <end position="381"/>
    </location>
</feature>
<dbReference type="AlphaFoldDB" id="A0AAV9PH90"/>
<proteinExistence type="predicted"/>
<dbReference type="Proteomes" id="UP001337655">
    <property type="component" value="Unassembled WGS sequence"/>
</dbReference>
<accession>A0AAV9PH90</accession>
<evidence type="ECO:0000313" key="2">
    <source>
        <dbReference type="EMBL" id="KAK5171403.1"/>
    </source>
</evidence>
<sequence length="381" mass="41702">MLGSHNTKTPLSSTAASHQKYTASLVRSKLTQNKATTFTQSCLLEVVRQERRRRGWPGVALLTGRQLQSELAGVELVKKSQQNGVVAPEAAQGDQLFSQAVAEDLKDDLGDSPAEAELSIVELRVARQTEAAAEQRKRRKPSEANTSTADFPASTIDHAAAVARSRAIIEASRAVIDRHRTNADSGSGASAGESAPVRQNGVHRVPYSITTERLQSPDDERVTPAEGWDLDHSDDEGHDPVEGGVARDITRVVYLELIPVPELIWYTEKRPGKLDLIDGILRSAWQIIGDLKAIREEEGWSAEQRARHDSWSDTRRFLREDQVAAYAMPLSVFHIIHRESTVAMMATDREKRALNPPAEDKTASRSGSASPESPRGSSAPA</sequence>
<feature type="compositionally biased region" description="Basic and acidic residues" evidence="1">
    <location>
        <begin position="347"/>
        <end position="363"/>
    </location>
</feature>